<sequence>MMATCRKREVTDVRHSVGYLPSLFTVEKTQLSSKERVNRADTTELISYSSVIMPPAFADYRVGLANEDEDDKHADCHQDPLAPHQQSNSIQSHLVEVSHNQVPSTTATLFTAAHHTSSPSPAHAIIGIDHLASHEMSSGLLRTDSSCSDLDVTTINDRDFTDNKSCVPDTLGAETVVETSSLDGNKLLSAALASKRLTQVDNCSKGTIDSSYLMLDDDSKVGNKVIQAEDLVEILETQTLQAFLAQRDSGISSHPIAPERNIDPCVGGGHPMTKGMSIVYVGDGGMQLVPADTMEENNVLSKDMMKRERDKIKKREQRANPMYRAKEKEKAKARMRMMRADPNYRERERRRDRIRRKISRQQNNELRQKEKDRDKEYKRLHRNLPLNSVMNEVEIGTNEDSMAGSSIGTRIGSGGAKTVLELHPEHFALRHSMLSDTGLGSTDSNSIDDGDRVGGHLSEIGGLVPQLNCVTLEGARAEAVLACPVTLQYTLNTDQRLLT</sequence>
<feature type="compositionally biased region" description="Basic and acidic residues" evidence="1">
    <location>
        <begin position="324"/>
        <end position="351"/>
    </location>
</feature>
<feature type="compositionally biased region" description="Basic and acidic residues" evidence="1">
    <location>
        <begin position="366"/>
        <end position="377"/>
    </location>
</feature>
<evidence type="ECO:0000256" key="1">
    <source>
        <dbReference type="SAM" id="MobiDB-lite"/>
    </source>
</evidence>
<dbReference type="AlphaFoldDB" id="A0A6P7S5G4"/>
<dbReference type="RefSeq" id="XP_036356985.1">
    <property type="nucleotide sequence ID" value="XM_036501092.1"/>
</dbReference>
<name>A0A6P7S5G4_9MOLL</name>
<feature type="region of interest" description="Disordered" evidence="1">
    <location>
        <begin position="69"/>
        <end position="88"/>
    </location>
</feature>
<proteinExistence type="predicted"/>
<dbReference type="RefSeq" id="XP_029633398.1">
    <property type="nucleotide sequence ID" value="XM_029777538.2"/>
</dbReference>
<gene>
    <name evidence="3 4" type="primary">LOC115209250</name>
</gene>
<reference evidence="3 4" key="1">
    <citation type="submission" date="2025-08" db="UniProtKB">
        <authorList>
            <consortium name="RefSeq"/>
        </authorList>
    </citation>
    <scope>IDENTIFICATION</scope>
</reference>
<accession>A0A6P7S5G4</accession>
<protein>
    <submittedName>
        <fullName evidence="3 4">Uncharacterized protein LOC115209250</fullName>
    </submittedName>
</protein>
<dbReference type="KEGG" id="osn:115209250"/>
<evidence type="ECO:0000313" key="4">
    <source>
        <dbReference type="RefSeq" id="XP_036356985.1"/>
    </source>
</evidence>
<feature type="region of interest" description="Disordered" evidence="1">
    <location>
        <begin position="322"/>
        <end position="381"/>
    </location>
</feature>
<keyword evidence="2" id="KW-1185">Reference proteome</keyword>
<evidence type="ECO:0000313" key="2">
    <source>
        <dbReference type="Proteomes" id="UP000515154"/>
    </source>
</evidence>
<dbReference type="Proteomes" id="UP000515154">
    <property type="component" value="Linkage group LG3"/>
</dbReference>
<evidence type="ECO:0000313" key="3">
    <source>
        <dbReference type="RefSeq" id="XP_029633398.1"/>
    </source>
</evidence>
<organism evidence="2 3">
    <name type="scientific">Octopus sinensis</name>
    <name type="common">East Asian common octopus</name>
    <dbReference type="NCBI Taxonomy" id="2607531"/>
    <lineage>
        <taxon>Eukaryota</taxon>
        <taxon>Metazoa</taxon>
        <taxon>Spiralia</taxon>
        <taxon>Lophotrochozoa</taxon>
        <taxon>Mollusca</taxon>
        <taxon>Cephalopoda</taxon>
        <taxon>Coleoidea</taxon>
        <taxon>Octopodiformes</taxon>
        <taxon>Octopoda</taxon>
        <taxon>Incirrata</taxon>
        <taxon>Octopodidae</taxon>
        <taxon>Octopus</taxon>
    </lineage>
</organism>